<dbReference type="PANTHER" id="PTHR42924:SF3">
    <property type="entry name" value="POLYMERASE_HISTIDINOL PHOSPHATASE N-TERMINAL DOMAIN-CONTAINING PROTEIN"/>
    <property type="match status" value="1"/>
</dbReference>
<dbReference type="GO" id="GO:0035312">
    <property type="term" value="F:5'-3' DNA exonuclease activity"/>
    <property type="evidence" value="ECO:0007669"/>
    <property type="project" value="TreeGrafter"/>
</dbReference>
<dbReference type="AlphaFoldDB" id="A0A0M0BUI2"/>
<dbReference type="Gene3D" id="1.10.150.650">
    <property type="match status" value="1"/>
</dbReference>
<evidence type="ECO:0000259" key="1">
    <source>
        <dbReference type="SMART" id="SM00481"/>
    </source>
</evidence>
<dbReference type="Proteomes" id="UP000054016">
    <property type="component" value="Unassembled WGS sequence"/>
</dbReference>
<dbReference type="EMBL" id="LFWV01000016">
    <property type="protein sequence ID" value="KON31985.1"/>
    <property type="molecule type" value="Genomic_DNA"/>
</dbReference>
<dbReference type="InterPro" id="IPR004013">
    <property type="entry name" value="PHP_dom"/>
</dbReference>
<dbReference type="SMART" id="SM00481">
    <property type="entry name" value="POLIIIAc"/>
    <property type="match status" value="1"/>
</dbReference>
<evidence type="ECO:0000313" key="3">
    <source>
        <dbReference type="Proteomes" id="UP000054016"/>
    </source>
</evidence>
<organism evidence="2 3">
    <name type="scientific">miscellaneous Crenarchaeota group-1 archaeon SG8-32-3</name>
    <dbReference type="NCBI Taxonomy" id="1685125"/>
    <lineage>
        <taxon>Archaea</taxon>
        <taxon>Candidatus Bathyarchaeota</taxon>
        <taxon>MCG-1</taxon>
    </lineage>
</organism>
<dbReference type="PATRIC" id="fig|1685125.3.peg.368"/>
<protein>
    <recommendedName>
        <fullName evidence="1">Polymerase/histidinol phosphatase N-terminal domain-containing protein</fullName>
    </recommendedName>
</protein>
<reference evidence="3" key="1">
    <citation type="submission" date="2015-06" db="EMBL/GenBank/DDBJ databases">
        <title>New insights into the roles of widespread benthic archaea in carbon and nitrogen cycling.</title>
        <authorList>
            <person name="Lazar C.S."/>
            <person name="Baker B.J."/>
            <person name="Seitz K.W."/>
            <person name="Hyde A.S."/>
            <person name="Dick G.J."/>
            <person name="Hinrichs K.-U."/>
            <person name="Teske A.P."/>
        </authorList>
    </citation>
    <scope>NUCLEOTIDE SEQUENCE [LARGE SCALE GENOMIC DNA]</scope>
</reference>
<dbReference type="InterPro" id="IPR052018">
    <property type="entry name" value="PHP_domain"/>
</dbReference>
<dbReference type="CDD" id="cd07438">
    <property type="entry name" value="PHP_HisPPase_AMP"/>
    <property type="match status" value="1"/>
</dbReference>
<evidence type="ECO:0000313" key="2">
    <source>
        <dbReference type="EMBL" id="KON31985.1"/>
    </source>
</evidence>
<dbReference type="GO" id="GO:0004534">
    <property type="term" value="F:5'-3' RNA exonuclease activity"/>
    <property type="evidence" value="ECO:0007669"/>
    <property type="project" value="TreeGrafter"/>
</dbReference>
<name>A0A0M0BUI2_9ARCH</name>
<dbReference type="InterPro" id="IPR016195">
    <property type="entry name" value="Pol/histidinol_Pase-like"/>
</dbReference>
<dbReference type="PANTHER" id="PTHR42924">
    <property type="entry name" value="EXONUCLEASE"/>
    <property type="match status" value="1"/>
</dbReference>
<comment type="caution">
    <text evidence="2">The sequence shown here is derived from an EMBL/GenBank/DDBJ whole genome shotgun (WGS) entry which is preliminary data.</text>
</comment>
<dbReference type="SUPFAM" id="SSF89550">
    <property type="entry name" value="PHP domain-like"/>
    <property type="match status" value="1"/>
</dbReference>
<dbReference type="Gene3D" id="3.20.20.140">
    <property type="entry name" value="Metal-dependent hydrolases"/>
    <property type="match status" value="1"/>
</dbReference>
<dbReference type="Pfam" id="PF02811">
    <property type="entry name" value="PHP"/>
    <property type="match status" value="1"/>
</dbReference>
<accession>A0A0M0BUI2</accession>
<gene>
    <name evidence="2" type="ORF">AC478_01640</name>
</gene>
<sequence>MIIDLHIHSQSSDGAFTVEEIFREAKLRNIEFMSITDHDSIGCQEAAMDLAEKAGIYYVSGVELNVTFSHPKYYQRKPVSLDFLGYQFDANNKMLVDKLREMAEYREERAAMIMRNLNIEFEKERIEQLKKRDFEELQSFVDGTLGRPHIADYLVKKGIVRTRQEAFDRYLVRCNVPKFPFHLEEASKLVRDAGGKIVLAHPNDPHGTSLVKLTKSLSEQTTIVEESMLNYIDGVECWHSRNDTLTTNHYIKFAKEHGLVMTGGSDCHQKPVIMGTVKIPDYVADQFC</sequence>
<proteinExistence type="predicted"/>
<feature type="domain" description="Polymerase/histidinol phosphatase N-terminal" evidence="1">
    <location>
        <begin position="3"/>
        <end position="68"/>
    </location>
</feature>
<dbReference type="InterPro" id="IPR003141">
    <property type="entry name" value="Pol/His_phosphatase_N"/>
</dbReference>